<dbReference type="Pfam" id="PF04402">
    <property type="entry name" value="SIMPL"/>
    <property type="match status" value="1"/>
</dbReference>
<dbReference type="EMBL" id="MGEF01000062">
    <property type="protein sequence ID" value="OGL77292.1"/>
    <property type="molecule type" value="Genomic_DNA"/>
</dbReference>
<dbReference type="AlphaFoldDB" id="A0A1F7UG94"/>
<keyword evidence="1" id="KW-0472">Membrane</keyword>
<evidence type="ECO:0000256" key="1">
    <source>
        <dbReference type="SAM" id="Phobius"/>
    </source>
</evidence>
<dbReference type="PANTHER" id="PTHR34387">
    <property type="entry name" value="SLR1258 PROTEIN"/>
    <property type="match status" value="1"/>
</dbReference>
<dbReference type="PANTHER" id="PTHR34387:SF2">
    <property type="entry name" value="SLR1258 PROTEIN"/>
    <property type="match status" value="1"/>
</dbReference>
<dbReference type="Gene3D" id="3.30.110.170">
    <property type="entry name" value="Protein of unknown function (DUF541), domain 1"/>
    <property type="match status" value="1"/>
</dbReference>
<dbReference type="Gene3D" id="3.30.70.2970">
    <property type="entry name" value="Protein of unknown function (DUF541), domain 2"/>
    <property type="match status" value="1"/>
</dbReference>
<reference evidence="2 3" key="1">
    <citation type="journal article" date="2016" name="Nat. Commun.">
        <title>Thousands of microbial genomes shed light on interconnected biogeochemical processes in an aquifer system.</title>
        <authorList>
            <person name="Anantharaman K."/>
            <person name="Brown C.T."/>
            <person name="Hug L.A."/>
            <person name="Sharon I."/>
            <person name="Castelle C.J."/>
            <person name="Probst A.J."/>
            <person name="Thomas B.C."/>
            <person name="Singh A."/>
            <person name="Wilkins M.J."/>
            <person name="Karaoz U."/>
            <person name="Brodie E.L."/>
            <person name="Williams K.H."/>
            <person name="Hubbard S.S."/>
            <person name="Banfield J.F."/>
        </authorList>
    </citation>
    <scope>NUCLEOTIDE SEQUENCE [LARGE SCALE GENOMIC DNA]</scope>
</reference>
<dbReference type="Proteomes" id="UP000176604">
    <property type="component" value="Unassembled WGS sequence"/>
</dbReference>
<gene>
    <name evidence="2" type="ORF">A3J43_00535</name>
</gene>
<accession>A0A1F7UG94</accession>
<keyword evidence="1" id="KW-1133">Transmembrane helix</keyword>
<keyword evidence="1" id="KW-0812">Transmembrane</keyword>
<dbReference type="InterPro" id="IPR007497">
    <property type="entry name" value="SIMPL/DUF541"/>
</dbReference>
<sequence>MEHIKSPKFILGFLGILAVTAVVIVALARNPYGNPPPQFNAIGEGKVLVAPDVAMVRVGFATPPKANASEAVKENTFVMNRILTLVAEQGVAQDQIKTVNYTLTPQYEYPDGRQRLLGYVASQELQLKIKDLAKVGDVIGAATVGGANQVSDIQFTLENPEAAKAEAREKAIAAAKVKAEASSQAAGLTLKKLINMYDSEPYPTPLYDGKGGVGGGGAGSVPVSQGSYEVVVQVTLVYEVK</sequence>
<comment type="caution">
    <text evidence="2">The sequence shown here is derived from an EMBL/GenBank/DDBJ whole genome shotgun (WGS) entry which is preliminary data.</text>
</comment>
<dbReference type="GO" id="GO:0006974">
    <property type="term" value="P:DNA damage response"/>
    <property type="evidence" value="ECO:0007669"/>
    <property type="project" value="TreeGrafter"/>
</dbReference>
<protein>
    <recommendedName>
        <fullName evidence="4">SIMPL domain-containing protein</fullName>
    </recommendedName>
</protein>
<dbReference type="InterPro" id="IPR052022">
    <property type="entry name" value="26kDa_periplasmic_antigen"/>
</dbReference>
<evidence type="ECO:0000313" key="2">
    <source>
        <dbReference type="EMBL" id="OGL77292.1"/>
    </source>
</evidence>
<evidence type="ECO:0008006" key="4">
    <source>
        <dbReference type="Google" id="ProtNLM"/>
    </source>
</evidence>
<name>A0A1F7UG94_9BACT</name>
<evidence type="ECO:0000313" key="3">
    <source>
        <dbReference type="Proteomes" id="UP000176604"/>
    </source>
</evidence>
<dbReference type="STRING" id="1802397.A3J43_00535"/>
<proteinExistence type="predicted"/>
<feature type="transmembrane region" description="Helical" evidence="1">
    <location>
        <begin position="9"/>
        <end position="28"/>
    </location>
</feature>
<organism evidence="2 3">
    <name type="scientific">Candidatus Uhrbacteria bacterium RIFCSPHIGHO2_12_FULL_54_23</name>
    <dbReference type="NCBI Taxonomy" id="1802397"/>
    <lineage>
        <taxon>Bacteria</taxon>
        <taxon>Candidatus Uhriibacteriota</taxon>
    </lineage>
</organism>